<dbReference type="SMART" id="SM01236">
    <property type="entry name" value="Haem_oxygenase_2"/>
    <property type="match status" value="1"/>
</dbReference>
<evidence type="ECO:0000313" key="2">
    <source>
        <dbReference type="Proteomes" id="UP001162834"/>
    </source>
</evidence>
<name>A0A9E6XTH3_9ACTN</name>
<keyword evidence="2" id="KW-1185">Reference proteome</keyword>
<dbReference type="RefSeq" id="WP_259313863.1">
    <property type="nucleotide sequence ID" value="NZ_CP087164.1"/>
</dbReference>
<dbReference type="AlphaFoldDB" id="A0A9E6XTH3"/>
<proteinExistence type="predicted"/>
<sequence>MTPLPSPRGPLTEALLARLVRPVHALPSVPEPDDPEDLQLGLYLCYELHYRGLPGVADDWEWEPSLLAVRRALEDRFESELLERVPREAEDLAAEETDLALRAIDEADEAPSLSRYLERDGTLAQFQEFAVHRSAYQLKEADPHSWAMPRLHGRPKAALVEIQADEYGGGRPERIHAQLFADAMEALGLDPTYGAYVDLLPAATLQTVNLMSLCGLHRRLRGAIVGHLALFEMTSSVPNRRYAAGLRRLGFSGAATAFFDEHVEADAVHEAVASVDLAGGLIRQDPALAGDVLWGARCLAALEGEWAAMLLGAWEDGRTSLRAPLTDPAVPA</sequence>
<dbReference type="Proteomes" id="UP001162834">
    <property type="component" value="Chromosome"/>
</dbReference>
<accession>A0A9E6XTH3</accession>
<dbReference type="Gene3D" id="1.20.910.10">
    <property type="entry name" value="Heme oxygenase-like"/>
    <property type="match status" value="1"/>
</dbReference>
<dbReference type="KEGG" id="sbae:DSM104329_00547"/>
<protein>
    <recommendedName>
        <fullName evidence="3">Iron-containing redox enzyme family protein</fullName>
    </recommendedName>
</protein>
<evidence type="ECO:0000313" key="1">
    <source>
        <dbReference type="EMBL" id="UGS34174.1"/>
    </source>
</evidence>
<dbReference type="InterPro" id="IPR016084">
    <property type="entry name" value="Haem_Oase-like_multi-hlx"/>
</dbReference>
<evidence type="ECO:0008006" key="3">
    <source>
        <dbReference type="Google" id="ProtNLM"/>
    </source>
</evidence>
<dbReference type="Pfam" id="PF14518">
    <property type="entry name" value="Haem_oxygenas_2"/>
    <property type="match status" value="1"/>
</dbReference>
<organism evidence="1 2">
    <name type="scientific">Capillimicrobium parvum</name>
    <dbReference type="NCBI Taxonomy" id="2884022"/>
    <lineage>
        <taxon>Bacteria</taxon>
        <taxon>Bacillati</taxon>
        <taxon>Actinomycetota</taxon>
        <taxon>Thermoleophilia</taxon>
        <taxon>Solirubrobacterales</taxon>
        <taxon>Capillimicrobiaceae</taxon>
        <taxon>Capillimicrobium</taxon>
    </lineage>
</organism>
<dbReference type="SUPFAM" id="SSF48613">
    <property type="entry name" value="Heme oxygenase-like"/>
    <property type="match status" value="1"/>
</dbReference>
<reference evidence="1" key="1">
    <citation type="journal article" date="2022" name="Int. J. Syst. Evol. Microbiol.">
        <title>Pseudomonas aegrilactucae sp. nov. and Pseudomonas morbosilactucae sp. nov., pathogens causing bacterial rot of lettuce in Japan.</title>
        <authorList>
            <person name="Sawada H."/>
            <person name="Fujikawa T."/>
            <person name="Satou M."/>
        </authorList>
    </citation>
    <scope>NUCLEOTIDE SEQUENCE</scope>
    <source>
        <strain evidence="1">0166_1</strain>
    </source>
</reference>
<gene>
    <name evidence="1" type="ORF">DSM104329_00547</name>
</gene>
<dbReference type="EMBL" id="CP087164">
    <property type="protein sequence ID" value="UGS34174.1"/>
    <property type="molecule type" value="Genomic_DNA"/>
</dbReference>